<gene>
    <name evidence="1" type="ORF">A374_02699</name>
</gene>
<dbReference type="eggNOG" id="COG1388">
    <property type="taxonomic scope" value="Bacteria"/>
</dbReference>
<evidence type="ECO:0000313" key="1">
    <source>
        <dbReference type="EMBL" id="EIT87127.1"/>
    </source>
</evidence>
<dbReference type="AlphaFoldDB" id="I8AMD3"/>
<dbReference type="Proteomes" id="UP000004080">
    <property type="component" value="Unassembled WGS sequence"/>
</dbReference>
<evidence type="ECO:0000313" key="2">
    <source>
        <dbReference type="Proteomes" id="UP000004080"/>
    </source>
</evidence>
<dbReference type="PATRIC" id="fig|1196324.3.peg.546"/>
<keyword evidence="2" id="KW-1185">Reference proteome</keyword>
<accession>I8AMD3</accession>
<protein>
    <submittedName>
        <fullName evidence="1">Uncharacterized protein</fullName>
    </submittedName>
</protein>
<name>I8AMD3_9BACL</name>
<sequence>MLMDPTSSYAGQDILYPLSNVPSKGVILPWREAQEILPRGSKFTVTDWKTGLSFNVQRRAGSSHADVQPLTVRDTKIMKQLYDGKWSWKRRAILIQKNERWLAASMNGMPHGQGALQNGFPGHFCIHFSQSTTHKSKHEDPSHQLMIRKAGGSLFAYARKASPEEVITMLFASIKEGDPDLAAPVVTQKISVLPLGKQLAGFRYEVVKKKHSVQSDLTATYDVKTVLYPQHGGQIKNTYSVTVEKAKATAPWQVTDVALK</sequence>
<comment type="caution">
    <text evidence="1">The sequence shown here is derived from an EMBL/GenBank/DDBJ whole genome shotgun (WGS) entry which is preliminary data.</text>
</comment>
<dbReference type="STRING" id="1196324.A374_02699"/>
<dbReference type="EMBL" id="AKKV01000019">
    <property type="protein sequence ID" value="EIT87127.1"/>
    <property type="molecule type" value="Genomic_DNA"/>
</dbReference>
<reference evidence="1 2" key="1">
    <citation type="journal article" date="2012" name="J. Bacteriol.">
        <title>Genome of Bacillus macauensis ZFHKF-1, a Long-Chain-Forming Bacterium.</title>
        <authorList>
            <person name="Cai L."/>
            <person name="Zhang T."/>
        </authorList>
    </citation>
    <scope>NUCLEOTIDE SEQUENCE [LARGE SCALE GENOMIC DNA]</scope>
    <source>
        <strain evidence="1 2">ZFHKF-1</strain>
    </source>
</reference>
<organism evidence="1 2">
    <name type="scientific">Fictibacillus macauensis ZFHKF-1</name>
    <dbReference type="NCBI Taxonomy" id="1196324"/>
    <lineage>
        <taxon>Bacteria</taxon>
        <taxon>Bacillati</taxon>
        <taxon>Bacillota</taxon>
        <taxon>Bacilli</taxon>
        <taxon>Bacillales</taxon>
        <taxon>Fictibacillaceae</taxon>
        <taxon>Fictibacillus</taxon>
    </lineage>
</organism>
<proteinExistence type="predicted"/>